<dbReference type="GO" id="GO:0003677">
    <property type="term" value="F:DNA binding"/>
    <property type="evidence" value="ECO:0007669"/>
    <property type="project" value="UniProtKB-KW"/>
</dbReference>
<dbReference type="GO" id="GO:0005667">
    <property type="term" value="C:transcription regulator complex"/>
    <property type="evidence" value="ECO:0007669"/>
    <property type="project" value="InterPro"/>
</dbReference>
<keyword evidence="1" id="KW-0804">Transcription</keyword>
<dbReference type="OrthoDB" id="75550at2759"/>
<name>A0A225X2Y9_9STRA</name>
<feature type="region of interest" description="Disordered" evidence="2">
    <location>
        <begin position="394"/>
        <end position="426"/>
    </location>
</feature>
<keyword evidence="5" id="KW-1185">Reference proteome</keyword>
<feature type="compositionally biased region" description="Low complexity" evidence="2">
    <location>
        <begin position="46"/>
        <end position="57"/>
    </location>
</feature>
<dbReference type="Gene3D" id="1.10.10.10">
    <property type="entry name" value="Winged helix-like DNA-binding domain superfamily/Winged helix DNA-binding domain"/>
    <property type="match status" value="1"/>
</dbReference>
<feature type="region of interest" description="Disordered" evidence="2">
    <location>
        <begin position="27"/>
        <end position="64"/>
    </location>
</feature>
<protein>
    <recommendedName>
        <fullName evidence="3">E2F/DP family winged-helix DNA-binding domain-containing protein</fullName>
    </recommendedName>
</protein>
<dbReference type="SMART" id="SM01372">
    <property type="entry name" value="E2F_TDP"/>
    <property type="match status" value="1"/>
</dbReference>
<keyword evidence="1" id="KW-0539">Nucleus</keyword>
<accession>A0A225X2Y9</accession>
<dbReference type="GO" id="GO:0005634">
    <property type="term" value="C:nucleus"/>
    <property type="evidence" value="ECO:0007669"/>
    <property type="project" value="UniProtKB-SubCell"/>
</dbReference>
<comment type="subcellular location">
    <subcellularLocation>
        <location evidence="1">Nucleus</location>
    </subcellularLocation>
</comment>
<dbReference type="GO" id="GO:0006355">
    <property type="term" value="P:regulation of DNA-templated transcription"/>
    <property type="evidence" value="ECO:0007669"/>
    <property type="project" value="InterPro"/>
</dbReference>
<dbReference type="Pfam" id="PF02319">
    <property type="entry name" value="WHD_E2F_TDP"/>
    <property type="match status" value="1"/>
</dbReference>
<dbReference type="SUPFAM" id="SSF46785">
    <property type="entry name" value="Winged helix' DNA-binding domain"/>
    <property type="match status" value="1"/>
</dbReference>
<proteinExistence type="inferred from homology"/>
<feature type="compositionally biased region" description="Basic residues" evidence="2">
    <location>
        <begin position="33"/>
        <end position="45"/>
    </location>
</feature>
<keyword evidence="1" id="KW-0238">DNA-binding</keyword>
<evidence type="ECO:0000313" key="5">
    <source>
        <dbReference type="Proteomes" id="UP000198211"/>
    </source>
</evidence>
<dbReference type="InterPro" id="IPR036390">
    <property type="entry name" value="WH_DNA-bd_sf"/>
</dbReference>
<dbReference type="InterPro" id="IPR003316">
    <property type="entry name" value="E2F_WHTH_DNA-bd_dom"/>
</dbReference>
<comment type="similarity">
    <text evidence="1">Belongs to the E2F/DP family.</text>
</comment>
<feature type="domain" description="E2F/DP family winged-helix DNA-binding" evidence="3">
    <location>
        <begin position="76"/>
        <end position="159"/>
    </location>
</feature>
<gene>
    <name evidence="4" type="ORF">PHMEG_0001553</name>
</gene>
<dbReference type="InterPro" id="IPR036388">
    <property type="entry name" value="WH-like_DNA-bd_sf"/>
</dbReference>
<reference evidence="5" key="1">
    <citation type="submission" date="2017-03" db="EMBL/GenBank/DDBJ databases">
        <title>Phytopthora megakarya and P. palmivora, two closely related causual agents of cacao black pod achieved similar genome size and gene model numbers by different mechanisms.</title>
        <authorList>
            <person name="Ali S."/>
            <person name="Shao J."/>
            <person name="Larry D.J."/>
            <person name="Kronmiller B."/>
            <person name="Shen D."/>
            <person name="Strem M.D."/>
            <person name="Melnick R.L."/>
            <person name="Guiltinan M.J."/>
            <person name="Tyler B.M."/>
            <person name="Meinhardt L.W."/>
            <person name="Bailey B.A."/>
        </authorList>
    </citation>
    <scope>NUCLEOTIDE SEQUENCE [LARGE SCALE GENOMIC DNA]</scope>
    <source>
        <strain evidence="5">zdho120</strain>
    </source>
</reference>
<dbReference type="EMBL" id="NBNE01000056">
    <property type="protein sequence ID" value="OWZ23570.1"/>
    <property type="molecule type" value="Genomic_DNA"/>
</dbReference>
<comment type="caution">
    <text evidence="4">The sequence shown here is derived from an EMBL/GenBank/DDBJ whole genome shotgun (WGS) entry which is preliminary data.</text>
</comment>
<evidence type="ECO:0000256" key="1">
    <source>
        <dbReference type="RuleBase" id="RU003796"/>
    </source>
</evidence>
<evidence type="ECO:0000256" key="2">
    <source>
        <dbReference type="SAM" id="MobiDB-lite"/>
    </source>
</evidence>
<evidence type="ECO:0000313" key="4">
    <source>
        <dbReference type="EMBL" id="OWZ23570.1"/>
    </source>
</evidence>
<evidence type="ECO:0000259" key="3">
    <source>
        <dbReference type="SMART" id="SM01372"/>
    </source>
</evidence>
<dbReference type="AlphaFoldDB" id="A0A225X2Y9"/>
<keyword evidence="1" id="KW-0805">Transcription regulation</keyword>
<dbReference type="Proteomes" id="UP000198211">
    <property type="component" value="Unassembled WGS sequence"/>
</dbReference>
<sequence>MKNQHARRRKLRFNSIKDVAPVVTVKVECPKQPLKRRKRQQRPRRASPIPSRPTSTPKHATSLPTATWSGIQAQFVAAKSLGEITRTMLQFFKEHEDLQSSAPGPAFPIFVPSSDIYKMKVPRKRRIYDVLHVLEGIGVIKRVRCDETRKTKGGFLYNGKAAVVQHLGEMQRYAAQAMVNFRQSRGLRSASTVEEDCAIVKVLEDLATTEKWPCLVSTTICFLSLLFQEDYRVGVALPNMSARLIEAKKFIGALVPSLWNEASYKDVHRRVYDVVAVLEGCNLIFTSTTLPAPRKSSFDKRNKRKSVVFNYDIFTDSRVLFAVESSDALWTNSSQEEMRESTNAIFSAVNKSPLSRAHKDHLISPPSACWQNLNTLTSTASSLVFSQVDGQLSDAGKCGNGNRKPPPLNGRESKTSDSSWNVQPKYRPPSPCVRVFFSPLGKEPTERNEWYDESLKQLGQYDALPVQDNIDWDVSKQFKETHREEWGQCSSPHAYHSSTEVRPDQVWVDRMEVQAADLEYHGVLVEDTNVTLNFFC</sequence>
<organism evidence="4 5">
    <name type="scientific">Phytophthora megakarya</name>
    <dbReference type="NCBI Taxonomy" id="4795"/>
    <lineage>
        <taxon>Eukaryota</taxon>
        <taxon>Sar</taxon>
        <taxon>Stramenopiles</taxon>
        <taxon>Oomycota</taxon>
        <taxon>Peronosporomycetes</taxon>
        <taxon>Peronosporales</taxon>
        <taxon>Peronosporaceae</taxon>
        <taxon>Phytophthora</taxon>
    </lineage>
</organism>